<protein>
    <recommendedName>
        <fullName evidence="6">FYVE-type domain-containing protein</fullName>
    </recommendedName>
</protein>
<feature type="region of interest" description="Disordered" evidence="5">
    <location>
        <begin position="1"/>
        <end position="94"/>
    </location>
</feature>
<organism evidence="7 8">
    <name type="scientific">Leishmania orientalis</name>
    <dbReference type="NCBI Taxonomy" id="2249476"/>
    <lineage>
        <taxon>Eukaryota</taxon>
        <taxon>Discoba</taxon>
        <taxon>Euglenozoa</taxon>
        <taxon>Kinetoplastea</taxon>
        <taxon>Metakinetoplastina</taxon>
        <taxon>Trypanosomatida</taxon>
        <taxon>Trypanosomatidae</taxon>
        <taxon>Leishmaniinae</taxon>
        <taxon>Leishmania</taxon>
    </lineage>
</organism>
<dbReference type="RefSeq" id="XP_067064786.1">
    <property type="nucleotide sequence ID" value="XM_067209736.1"/>
</dbReference>
<comment type="caution">
    <text evidence="7">The sequence shown here is derived from an EMBL/GenBank/DDBJ whole genome shotgun (WGS) entry which is preliminary data.</text>
</comment>
<dbReference type="InterPro" id="IPR002921">
    <property type="entry name" value="Fungal_lipase-type"/>
</dbReference>
<dbReference type="PANTHER" id="PTHR47413">
    <property type="entry name" value="LIPASE-LIKE PAD4"/>
    <property type="match status" value="1"/>
</dbReference>
<dbReference type="PROSITE" id="PS50178">
    <property type="entry name" value="ZF_FYVE"/>
    <property type="match status" value="1"/>
</dbReference>
<dbReference type="AlphaFoldDB" id="A0A836HMW1"/>
<dbReference type="EMBL" id="JAFHLR010000013">
    <property type="protein sequence ID" value="KAG5484293.1"/>
    <property type="molecule type" value="Genomic_DNA"/>
</dbReference>
<dbReference type="InterPro" id="IPR017455">
    <property type="entry name" value="Znf_FYVE-rel"/>
</dbReference>
<dbReference type="Proteomes" id="UP000674143">
    <property type="component" value="Chromosome 13"/>
</dbReference>
<accession>A0A836HMW1</accession>
<proteinExistence type="predicted"/>
<evidence type="ECO:0000259" key="6">
    <source>
        <dbReference type="PROSITE" id="PS50178"/>
    </source>
</evidence>
<dbReference type="PANTHER" id="PTHR47413:SF2">
    <property type="entry name" value="LIPASE-LIKE PAD4"/>
    <property type="match status" value="1"/>
</dbReference>
<dbReference type="InterPro" id="IPR029058">
    <property type="entry name" value="AB_hydrolase_fold"/>
</dbReference>
<dbReference type="Gene3D" id="3.40.50.1820">
    <property type="entry name" value="alpha/beta hydrolase"/>
    <property type="match status" value="1"/>
</dbReference>
<evidence type="ECO:0000256" key="3">
    <source>
        <dbReference type="ARBA" id="ARBA00022833"/>
    </source>
</evidence>
<evidence type="ECO:0000313" key="7">
    <source>
        <dbReference type="EMBL" id="KAG5484293.1"/>
    </source>
</evidence>
<feature type="compositionally biased region" description="Low complexity" evidence="5">
    <location>
        <begin position="59"/>
        <end position="73"/>
    </location>
</feature>
<gene>
    <name evidence="7" type="ORF">LSCM4_07859</name>
</gene>
<sequence length="798" mass="86667">MKGFLAKLHSASPRSAAGDGSYGAAATPSSSATPRKPSREQEGCNGPYTADEYWVNGNTRLSGTRGTTLTTQSKDSSMASEAATTVSDAAGQQSRANAKRHGSCYRGGTHGRCDTCGLVKLSCRCQRCYSCHRSLMTPSSRRHCRRCWRVHCLDCSKRLRMTDFMGGQMFRTCDSCAVPKALVFITQLRYSCYEALGEGDRSDHAEVKASLIRLQAEVKARPFHWGLYALGCEMDAPRRCIDPSCAAPLSYAETCPKCKAPTVTMTMHETCHVGLLKMPKKGAKHAGASDSAVKKVEDMVRAKRDAIAAAFTTAEADSLFAAALPSGMEGRLFSSLTGSTWASRKALLSLVACRIAGESLAMPSISLAMMGLPLYAKLLRAIEVTELFTVFACPGKVRFIAFNSGASRRPAVHQVLSARMATRELWSGHLQEQQQALGKIVESREAAGNEGLSTMVAAWSMREGLLGYLAEDNIMQRALELVLGMVKRGEDVVICGHGIGGAAASWLTTCLLLENTREVRNRLLCVTFGAPLIASRPLSNVLIEHGLAKNFHHFVNSSDMVPRVSYVDSLLSSGNTVGCASIVGHDGTVASVREVRESVVVWTASHEEPRGPTNMPQAVEATEGGGSSLSNIVRYVRHRSMAIDFRSRPKSKKGSSMQTTSPADAAIRVDATEDGDLFQSSREPFDNNIDCAGSESMDDAEAELYVNRRSAGSENCTSQLRDKQSMTPFGFYHFLWHPRGKYMCAQDPVSAIALLTDRSGMRIQLRDHLMSAYTKGFMEYIYSASPVHRCPPPSKRSS</sequence>
<keyword evidence="2 4" id="KW-0863">Zinc-finger</keyword>
<evidence type="ECO:0000256" key="1">
    <source>
        <dbReference type="ARBA" id="ARBA00022723"/>
    </source>
</evidence>
<feature type="compositionally biased region" description="Polar residues" evidence="5">
    <location>
        <begin position="74"/>
        <end position="94"/>
    </location>
</feature>
<dbReference type="GeneID" id="92363670"/>
<feature type="domain" description="FYVE-type" evidence="6">
    <location>
        <begin position="128"/>
        <end position="181"/>
    </location>
</feature>
<keyword evidence="8" id="KW-1185">Reference proteome</keyword>
<dbReference type="Pfam" id="PF01764">
    <property type="entry name" value="Lipase_3"/>
    <property type="match status" value="1"/>
</dbReference>
<reference evidence="7 8" key="1">
    <citation type="submission" date="2021-02" db="EMBL/GenBank/DDBJ databases">
        <title>Leishmania (Mundinia) orientalis Genome sequencing and assembly.</title>
        <authorList>
            <person name="Almutairi H."/>
            <person name="Gatherer D."/>
        </authorList>
    </citation>
    <scope>NUCLEOTIDE SEQUENCE [LARGE SCALE GENOMIC DNA]</scope>
    <source>
        <strain evidence="7">LSCM4</strain>
    </source>
</reference>
<evidence type="ECO:0000256" key="2">
    <source>
        <dbReference type="ARBA" id="ARBA00022771"/>
    </source>
</evidence>
<dbReference type="KEGG" id="loi:92363670"/>
<dbReference type="SUPFAM" id="SSF53474">
    <property type="entry name" value="alpha/beta-Hydrolases"/>
    <property type="match status" value="1"/>
</dbReference>
<evidence type="ECO:0000313" key="8">
    <source>
        <dbReference type="Proteomes" id="UP000674143"/>
    </source>
</evidence>
<evidence type="ECO:0000256" key="4">
    <source>
        <dbReference type="PROSITE-ProRule" id="PRU00091"/>
    </source>
</evidence>
<feature type="compositionally biased region" description="Low complexity" evidence="5">
    <location>
        <begin position="15"/>
        <end position="35"/>
    </location>
</feature>
<keyword evidence="3" id="KW-0862">Zinc</keyword>
<dbReference type="GO" id="GO:0006629">
    <property type="term" value="P:lipid metabolic process"/>
    <property type="evidence" value="ECO:0007669"/>
    <property type="project" value="InterPro"/>
</dbReference>
<dbReference type="SUPFAM" id="SSF57903">
    <property type="entry name" value="FYVE/PHD zinc finger"/>
    <property type="match status" value="1"/>
</dbReference>
<dbReference type="GO" id="GO:0008270">
    <property type="term" value="F:zinc ion binding"/>
    <property type="evidence" value="ECO:0007669"/>
    <property type="project" value="UniProtKB-KW"/>
</dbReference>
<evidence type="ECO:0000256" key="5">
    <source>
        <dbReference type="SAM" id="MobiDB-lite"/>
    </source>
</evidence>
<dbReference type="CDD" id="cd00065">
    <property type="entry name" value="FYVE_like_SF"/>
    <property type="match status" value="1"/>
</dbReference>
<feature type="region of interest" description="Disordered" evidence="5">
    <location>
        <begin position="604"/>
        <end position="625"/>
    </location>
</feature>
<dbReference type="InterPro" id="IPR011011">
    <property type="entry name" value="Znf_FYVE_PHD"/>
</dbReference>
<keyword evidence="1" id="KW-0479">Metal-binding</keyword>
<name>A0A836HMW1_9TRYP</name>